<protein>
    <submittedName>
        <fullName evidence="1">Uncharacterized protein</fullName>
    </submittedName>
</protein>
<evidence type="ECO:0000313" key="2">
    <source>
        <dbReference type="Proteomes" id="UP000253324"/>
    </source>
</evidence>
<dbReference type="AlphaFoldDB" id="A0A368Z4H5"/>
<proteinExistence type="predicted"/>
<name>A0A368Z4H5_9HYPH</name>
<accession>A0A368Z4H5</accession>
<reference evidence="1 2" key="1">
    <citation type="submission" date="2018-07" db="EMBL/GenBank/DDBJ databases">
        <title>Genomic Encyclopedia of Type Strains, Phase III (KMG-III): the genomes of soil and plant-associated and newly described type strains.</title>
        <authorList>
            <person name="Whitman W."/>
        </authorList>
    </citation>
    <scope>NUCLEOTIDE SEQUENCE [LARGE SCALE GENOMIC DNA]</scope>
    <source>
        <strain evidence="1 2">31-25a</strain>
    </source>
</reference>
<dbReference type="EMBL" id="QPJM01000001">
    <property type="protein sequence ID" value="RCW87311.1"/>
    <property type="molecule type" value="Genomic_DNA"/>
</dbReference>
<keyword evidence="2" id="KW-1185">Reference proteome</keyword>
<sequence length="77" mass="8533">MREAFLTDASQGFNGEFWLCARKLCGFGRAQVTASNPVMRLTRGKYNVPNRCSLGPKGELCVDSHLAWRNDVSQVLG</sequence>
<gene>
    <name evidence="1" type="ORF">C7476_10172</name>
</gene>
<organism evidence="1 2">
    <name type="scientific">Phyllobacterium bourgognense</name>
    <dbReference type="NCBI Taxonomy" id="314236"/>
    <lineage>
        <taxon>Bacteria</taxon>
        <taxon>Pseudomonadati</taxon>
        <taxon>Pseudomonadota</taxon>
        <taxon>Alphaproteobacteria</taxon>
        <taxon>Hyphomicrobiales</taxon>
        <taxon>Phyllobacteriaceae</taxon>
        <taxon>Phyllobacterium</taxon>
    </lineage>
</organism>
<evidence type="ECO:0000313" key="1">
    <source>
        <dbReference type="EMBL" id="RCW87311.1"/>
    </source>
</evidence>
<dbReference type="Proteomes" id="UP000253324">
    <property type="component" value="Unassembled WGS sequence"/>
</dbReference>
<comment type="caution">
    <text evidence="1">The sequence shown here is derived from an EMBL/GenBank/DDBJ whole genome shotgun (WGS) entry which is preliminary data.</text>
</comment>